<organism evidence="1 2">
    <name type="scientific">Paramuricea clavata</name>
    <name type="common">Red gorgonian</name>
    <name type="synonym">Violescent sea-whip</name>
    <dbReference type="NCBI Taxonomy" id="317549"/>
    <lineage>
        <taxon>Eukaryota</taxon>
        <taxon>Metazoa</taxon>
        <taxon>Cnidaria</taxon>
        <taxon>Anthozoa</taxon>
        <taxon>Octocorallia</taxon>
        <taxon>Malacalcyonacea</taxon>
        <taxon>Plexauridae</taxon>
        <taxon>Paramuricea</taxon>
    </lineage>
</organism>
<accession>A0A7D9KB39</accession>
<evidence type="ECO:0000313" key="2">
    <source>
        <dbReference type="Proteomes" id="UP001152795"/>
    </source>
</evidence>
<name>A0A7D9KB39_PARCT</name>
<gene>
    <name evidence="1" type="ORF">PACLA_8A028717</name>
</gene>
<dbReference type="OrthoDB" id="8064685at2759"/>
<proteinExistence type="predicted"/>
<evidence type="ECO:0000313" key="1">
    <source>
        <dbReference type="EMBL" id="CAB4043091.1"/>
    </source>
</evidence>
<comment type="caution">
    <text evidence="1">The sequence shown here is derived from an EMBL/GenBank/DDBJ whole genome shotgun (WGS) entry which is preliminary data.</text>
</comment>
<dbReference type="EMBL" id="CACRXK020031480">
    <property type="protein sequence ID" value="CAB4043091.1"/>
    <property type="molecule type" value="Genomic_DNA"/>
</dbReference>
<protein>
    <submittedName>
        <fullName evidence="1">Uncharacterized protein</fullName>
    </submittedName>
</protein>
<dbReference type="Proteomes" id="UP001152795">
    <property type="component" value="Unassembled WGS sequence"/>
</dbReference>
<dbReference type="AlphaFoldDB" id="A0A7D9KB39"/>
<keyword evidence="2" id="KW-1185">Reference proteome</keyword>
<reference evidence="1" key="1">
    <citation type="submission" date="2020-04" db="EMBL/GenBank/DDBJ databases">
        <authorList>
            <person name="Alioto T."/>
            <person name="Alioto T."/>
            <person name="Gomez Garrido J."/>
        </authorList>
    </citation>
    <scope>NUCLEOTIDE SEQUENCE</scope>
    <source>
        <strain evidence="1">A484AB</strain>
    </source>
</reference>
<sequence>MIAQIEKVDEIQRSSGLIVGSADVKSLYPNLDIDFTIEKVCEMFSESEIGVEDMDYEELGLNFALTMEAKDVKKLGITEVCPERKSNRGRPPTITSSGSEDVKEKRLELWNPPRKKPDEFTKNTMLIEALRVILKVVIKNHVYLFDNEIRKQSKGGAMGLRLTGILAQIFMMWWDREYPEVE</sequence>